<dbReference type="PANTHER" id="PTHR37285">
    <property type="entry name" value="SPORE WALL MATURATION PROTEIN DIT1"/>
    <property type="match status" value="1"/>
</dbReference>
<dbReference type="RefSeq" id="WP_394847622.1">
    <property type="nucleotide sequence ID" value="NZ_CP089982.1"/>
</dbReference>
<accession>A0ABZ2KE92</accession>
<dbReference type="Pfam" id="PF05141">
    <property type="entry name" value="DIT1_PvcA"/>
    <property type="match status" value="1"/>
</dbReference>
<dbReference type="Proteomes" id="UP001379533">
    <property type="component" value="Chromosome"/>
</dbReference>
<name>A0ABZ2KE92_9BACT</name>
<proteinExistence type="predicted"/>
<gene>
    <name evidence="1" type="ORF">LZC95_09170</name>
</gene>
<reference evidence="1 2" key="1">
    <citation type="submission" date="2021-12" db="EMBL/GenBank/DDBJ databases">
        <title>Discovery of the Pendulisporaceae a myxobacterial family with distinct sporulation behavior and unique specialized metabolism.</title>
        <authorList>
            <person name="Garcia R."/>
            <person name="Popoff A."/>
            <person name="Bader C.D."/>
            <person name="Loehr J."/>
            <person name="Walesch S."/>
            <person name="Walt C."/>
            <person name="Boldt J."/>
            <person name="Bunk B."/>
            <person name="Haeckl F.J.F.P.J."/>
            <person name="Gunesch A.P."/>
            <person name="Birkelbach J."/>
            <person name="Nuebel U."/>
            <person name="Pietschmann T."/>
            <person name="Bach T."/>
            <person name="Mueller R."/>
        </authorList>
    </citation>
    <scope>NUCLEOTIDE SEQUENCE [LARGE SCALE GENOMIC DNA]</scope>
    <source>
        <strain evidence="1 2">MSr12523</strain>
    </source>
</reference>
<dbReference type="PANTHER" id="PTHR37285:SF5">
    <property type="entry name" value="SPORE WALL MATURATION PROTEIN DIT1"/>
    <property type="match status" value="1"/>
</dbReference>
<sequence>MRDLTEIIEKFVARGEAVRMVLPGYPYKSLSERKCTGVEPDDAEVYSLLYLDSILKEIGAIHGPGAKLIIFSDGRPYSAIVGVPDENVTRYVAGVRRIIRNIRAEKRIEVVTLEDLKKDEFGEDFDAMRRWLMDTYGVAMDRIDGAIKSDPDLEYRYTSMKRFRFEDMEGRPRTVVVDPNDPSKRPVPYSSLGSNAKKRVVGDMAKRGMQLAMAWDAFLQDVDGEALRLSSNRKHCGSKKFSIAMMPGSNRHTPWHGAVVTIPMGRDESAQGTSIRVIQRRVAEEHQCREIVDPVSRRPVGYMYPAFNEDHIARFYVNALREVPPQAITRDWPLSRKIAEIYEPLKIPAPRSMEVNR</sequence>
<keyword evidence="2" id="KW-1185">Reference proteome</keyword>
<dbReference type="EMBL" id="CP089982">
    <property type="protein sequence ID" value="WXA97005.1"/>
    <property type="molecule type" value="Genomic_DNA"/>
</dbReference>
<protein>
    <submittedName>
        <fullName evidence="1">Isocyanide synthase family protein</fullName>
    </submittedName>
</protein>
<dbReference type="InterPro" id="IPR007817">
    <property type="entry name" value="Isocyanide_synthase_DIT1"/>
</dbReference>
<evidence type="ECO:0000313" key="1">
    <source>
        <dbReference type="EMBL" id="WXA97005.1"/>
    </source>
</evidence>
<organism evidence="1 2">
    <name type="scientific">Pendulispora brunnea</name>
    <dbReference type="NCBI Taxonomy" id="2905690"/>
    <lineage>
        <taxon>Bacteria</taxon>
        <taxon>Pseudomonadati</taxon>
        <taxon>Myxococcota</taxon>
        <taxon>Myxococcia</taxon>
        <taxon>Myxococcales</taxon>
        <taxon>Sorangiineae</taxon>
        <taxon>Pendulisporaceae</taxon>
        <taxon>Pendulispora</taxon>
    </lineage>
</organism>
<evidence type="ECO:0000313" key="2">
    <source>
        <dbReference type="Proteomes" id="UP001379533"/>
    </source>
</evidence>